<dbReference type="GO" id="GO:0005886">
    <property type="term" value="C:plasma membrane"/>
    <property type="evidence" value="ECO:0007669"/>
    <property type="project" value="UniProtKB-SubCell"/>
</dbReference>
<proteinExistence type="predicted"/>
<dbReference type="OrthoDB" id="9807274at2"/>
<feature type="transmembrane region" description="Helical" evidence="7">
    <location>
        <begin position="174"/>
        <end position="195"/>
    </location>
</feature>
<feature type="transmembrane region" description="Helical" evidence="7">
    <location>
        <begin position="402"/>
        <end position="421"/>
    </location>
</feature>
<dbReference type="Gene3D" id="1.20.1720.10">
    <property type="entry name" value="Multidrug resistance protein D"/>
    <property type="match status" value="1"/>
</dbReference>
<dbReference type="InterPro" id="IPR020846">
    <property type="entry name" value="MFS_dom"/>
</dbReference>
<keyword evidence="2" id="KW-0813">Transport</keyword>
<dbReference type="GO" id="GO:0022857">
    <property type="term" value="F:transmembrane transporter activity"/>
    <property type="evidence" value="ECO:0007669"/>
    <property type="project" value="InterPro"/>
</dbReference>
<dbReference type="InterPro" id="IPR036259">
    <property type="entry name" value="MFS_trans_sf"/>
</dbReference>
<dbReference type="PANTHER" id="PTHR42718:SF46">
    <property type="entry name" value="BLR6921 PROTEIN"/>
    <property type="match status" value="1"/>
</dbReference>
<dbReference type="PRINTS" id="PR01035">
    <property type="entry name" value="TCRTETA"/>
</dbReference>
<evidence type="ECO:0000256" key="1">
    <source>
        <dbReference type="ARBA" id="ARBA00004651"/>
    </source>
</evidence>
<dbReference type="SUPFAM" id="SSF103473">
    <property type="entry name" value="MFS general substrate transporter"/>
    <property type="match status" value="1"/>
</dbReference>
<name>A0A5N0UX00_9PSEU</name>
<evidence type="ECO:0000256" key="5">
    <source>
        <dbReference type="ARBA" id="ARBA00022989"/>
    </source>
</evidence>
<dbReference type="InterPro" id="IPR011701">
    <property type="entry name" value="MFS"/>
</dbReference>
<keyword evidence="6 7" id="KW-0472">Membrane</keyword>
<evidence type="ECO:0000256" key="6">
    <source>
        <dbReference type="ARBA" id="ARBA00023136"/>
    </source>
</evidence>
<evidence type="ECO:0000313" key="10">
    <source>
        <dbReference type="Proteomes" id="UP000319769"/>
    </source>
</evidence>
<dbReference type="PROSITE" id="PS50850">
    <property type="entry name" value="MFS"/>
    <property type="match status" value="1"/>
</dbReference>
<organism evidence="9 10">
    <name type="scientific">Amycolatopsis acidicola</name>
    <dbReference type="NCBI Taxonomy" id="2596893"/>
    <lineage>
        <taxon>Bacteria</taxon>
        <taxon>Bacillati</taxon>
        <taxon>Actinomycetota</taxon>
        <taxon>Actinomycetes</taxon>
        <taxon>Pseudonocardiales</taxon>
        <taxon>Pseudonocardiaceae</taxon>
        <taxon>Amycolatopsis</taxon>
    </lineage>
</organism>
<accession>A0A5N0UX00</accession>
<dbReference type="InterPro" id="IPR001958">
    <property type="entry name" value="Tet-R_TetA/multi-R_MdtG-like"/>
</dbReference>
<evidence type="ECO:0000256" key="4">
    <source>
        <dbReference type="ARBA" id="ARBA00022692"/>
    </source>
</evidence>
<feature type="transmembrane region" description="Helical" evidence="7">
    <location>
        <begin position="142"/>
        <end position="162"/>
    </location>
</feature>
<protein>
    <submittedName>
        <fullName evidence="9">Multidrug efflux MFS transporter</fullName>
    </submittedName>
</protein>
<dbReference type="Proteomes" id="UP000319769">
    <property type="component" value="Unassembled WGS sequence"/>
</dbReference>
<evidence type="ECO:0000256" key="7">
    <source>
        <dbReference type="SAM" id="Phobius"/>
    </source>
</evidence>
<feature type="transmembrane region" description="Helical" evidence="7">
    <location>
        <begin position="242"/>
        <end position="268"/>
    </location>
</feature>
<comment type="caution">
    <text evidence="9">The sequence shown here is derived from an EMBL/GenBank/DDBJ whole genome shotgun (WGS) entry which is preliminary data.</text>
</comment>
<gene>
    <name evidence="9" type="ORF">FPZ12_024430</name>
</gene>
<keyword evidence="3" id="KW-1003">Cell membrane</keyword>
<evidence type="ECO:0000259" key="8">
    <source>
        <dbReference type="PROSITE" id="PS50850"/>
    </source>
</evidence>
<feature type="transmembrane region" description="Helical" evidence="7">
    <location>
        <begin position="308"/>
        <end position="327"/>
    </location>
</feature>
<keyword evidence="10" id="KW-1185">Reference proteome</keyword>
<feature type="transmembrane region" description="Helical" evidence="7">
    <location>
        <begin position="114"/>
        <end position="136"/>
    </location>
</feature>
<keyword evidence="5 7" id="KW-1133">Transmembrane helix</keyword>
<sequence>MMSVDQTIVSTALPAIQSDLGTALGWAVWTITVYSLGQVLAKPMVGRLTDRLSAKRVFLVSVTVFTLASACCGLAPNVQLLIAMRFVQALGGGVVLPAGAVIISAAFGENRDRALGLFSSIVPIGALIGPVLGGLLVHAWSWRGIFLVNVPIGLGILAAAAAQMPRTSSVRTAGTTDFAGVFLLSGLILTAMIGITELGDSGEVAIVLPCLAAAAACAFVLRGHLRRHENPVISPALLTGSGFGAMNVLNFLYGCTTMGLATLVPLYAERRYSIPPLEAGTLLTARAIGIILLSGATTFALRRTGYRLPMLGGSLLIATGLALMAIPTSLPPTLWLAITAAIAGLGMGVAGPASNNAAIYLAPDQIAEITGLRGTFRQAGSITAVSVATAVSERSGDPGKTLGLVFVAFAVLVVSTLPLLFRVTDHRGTW</sequence>
<feature type="transmembrane region" description="Helical" evidence="7">
    <location>
        <begin position="82"/>
        <end position="107"/>
    </location>
</feature>
<dbReference type="AlphaFoldDB" id="A0A5N0UX00"/>
<evidence type="ECO:0000256" key="2">
    <source>
        <dbReference type="ARBA" id="ARBA00022448"/>
    </source>
</evidence>
<keyword evidence="4 7" id="KW-0812">Transmembrane</keyword>
<feature type="domain" description="Major facilitator superfamily (MFS) profile" evidence="8">
    <location>
        <begin position="1"/>
        <end position="427"/>
    </location>
</feature>
<dbReference type="PANTHER" id="PTHR42718">
    <property type="entry name" value="MAJOR FACILITATOR SUPERFAMILY MULTIDRUG TRANSPORTER MFSC"/>
    <property type="match status" value="1"/>
</dbReference>
<evidence type="ECO:0000256" key="3">
    <source>
        <dbReference type="ARBA" id="ARBA00022475"/>
    </source>
</evidence>
<feature type="transmembrane region" description="Helical" evidence="7">
    <location>
        <begin position="201"/>
        <end position="221"/>
    </location>
</feature>
<evidence type="ECO:0000313" key="9">
    <source>
        <dbReference type="EMBL" id="KAA9157811.1"/>
    </source>
</evidence>
<feature type="transmembrane region" description="Helical" evidence="7">
    <location>
        <begin position="280"/>
        <end position="301"/>
    </location>
</feature>
<feature type="transmembrane region" description="Helical" evidence="7">
    <location>
        <begin position="20"/>
        <end position="37"/>
    </location>
</feature>
<feature type="transmembrane region" description="Helical" evidence="7">
    <location>
        <begin position="57"/>
        <end position="76"/>
    </location>
</feature>
<dbReference type="Pfam" id="PF07690">
    <property type="entry name" value="MFS_1"/>
    <property type="match status" value="1"/>
</dbReference>
<comment type="subcellular location">
    <subcellularLocation>
        <location evidence="1">Cell membrane</location>
        <topology evidence="1">Multi-pass membrane protein</topology>
    </subcellularLocation>
</comment>
<feature type="transmembrane region" description="Helical" evidence="7">
    <location>
        <begin position="333"/>
        <end position="351"/>
    </location>
</feature>
<reference evidence="9" key="1">
    <citation type="submission" date="2019-09" db="EMBL/GenBank/DDBJ databases">
        <authorList>
            <person name="Teo W.F.A."/>
            <person name="Duangmal K."/>
        </authorList>
    </citation>
    <scope>NUCLEOTIDE SEQUENCE [LARGE SCALE GENOMIC DNA]</scope>
    <source>
        <strain evidence="9">K81G1</strain>
    </source>
</reference>
<dbReference type="EMBL" id="VMNW02000039">
    <property type="protein sequence ID" value="KAA9157811.1"/>
    <property type="molecule type" value="Genomic_DNA"/>
</dbReference>
<dbReference type="Gene3D" id="1.20.1250.20">
    <property type="entry name" value="MFS general substrate transporter like domains"/>
    <property type="match status" value="1"/>
</dbReference>